<dbReference type="Pfam" id="PF13347">
    <property type="entry name" value="MFS_2"/>
    <property type="match status" value="1"/>
</dbReference>
<dbReference type="InterPro" id="IPR001927">
    <property type="entry name" value="Na/Gal_symport"/>
</dbReference>
<evidence type="ECO:0000313" key="3">
    <source>
        <dbReference type="Proteomes" id="UP000192359"/>
    </source>
</evidence>
<dbReference type="Gene3D" id="1.20.1250.20">
    <property type="entry name" value="MFS general substrate transporter like domains"/>
    <property type="match status" value="2"/>
</dbReference>
<dbReference type="AlphaFoldDB" id="A0A1Y1RP84"/>
<dbReference type="EMBL" id="LXWF01000041">
    <property type="protein sequence ID" value="ORC16015.1"/>
    <property type="molecule type" value="Genomic_DNA"/>
</dbReference>
<feature type="transmembrane region" description="Helical" evidence="1">
    <location>
        <begin position="285"/>
        <end position="304"/>
    </location>
</feature>
<dbReference type="GO" id="GO:0005886">
    <property type="term" value="C:plasma membrane"/>
    <property type="evidence" value="ECO:0007669"/>
    <property type="project" value="TreeGrafter"/>
</dbReference>
<keyword evidence="1" id="KW-0472">Membrane</keyword>
<feature type="transmembrane region" description="Helical" evidence="1">
    <location>
        <begin position="426"/>
        <end position="444"/>
    </location>
</feature>
<dbReference type="PANTHER" id="PTHR11328:SF24">
    <property type="entry name" value="MAJOR FACILITATOR SUPERFAMILY (MFS) PROFILE DOMAIN-CONTAINING PROTEIN"/>
    <property type="match status" value="1"/>
</dbReference>
<dbReference type="InterPro" id="IPR039672">
    <property type="entry name" value="MFS_2"/>
</dbReference>
<dbReference type="OrthoDB" id="181905at2"/>
<feature type="transmembrane region" description="Helical" evidence="1">
    <location>
        <begin position="111"/>
        <end position="133"/>
    </location>
</feature>
<dbReference type="RefSeq" id="WP_083092497.1">
    <property type="nucleotide sequence ID" value="NZ_LXWF01000041.1"/>
</dbReference>
<accession>A0A1Y1RP84</accession>
<sequence>MKETKYLKWYNVVGYGSGDVAGNVVYAFLASFVMIYLTDTVGLNPGIIGTLILASKIFDGVSDLFFGAMIDKTNSRMGKARPWMLWGYVGCAAMIIAIFAIPPSLGDFAQYAWFFIAYTLLNGVFYTANNIAYSALTSLITKNGNERVQMGSTRFMFAFGTSLLIQSITVQGVEMFGGGAEGWRTIAIIYALIGLAVNTLSVFSVKELPKSVLEEETQAIAIIHEKNNPVPEKYSFKESLGLLGSNKFYLLILAVFLLNQIFNTTLSMGIYFMTYILGDAKLLGPFAWAINVPLIIGLLLTPIVVKKFQGMYKINVIGYIIAFVARVLVIVAAYMGNIPLMLVFSGIASIGMSPLQGTINALIAEASEYTFLSKKKRVDGTMFSATSLGVKIGGGVGTALAGWLLAFSGYVANAPEQSESALQMLYIMYLWIPAAINLIILLLLTQLKVEKANKELRENAPINYTVLDK</sequence>
<dbReference type="GO" id="GO:0006814">
    <property type="term" value="P:sodium ion transport"/>
    <property type="evidence" value="ECO:0007669"/>
    <property type="project" value="InterPro"/>
</dbReference>
<dbReference type="GO" id="GO:0008643">
    <property type="term" value="P:carbohydrate transport"/>
    <property type="evidence" value="ECO:0007669"/>
    <property type="project" value="InterPro"/>
</dbReference>
<evidence type="ECO:0000313" key="2">
    <source>
        <dbReference type="EMBL" id="ORC16015.1"/>
    </source>
</evidence>
<proteinExistence type="predicted"/>
<dbReference type="InterPro" id="IPR036259">
    <property type="entry name" value="MFS_trans_sf"/>
</dbReference>
<protein>
    <submittedName>
        <fullName evidence="2">MFS transporter</fullName>
    </submittedName>
</protein>
<reference evidence="2 3" key="1">
    <citation type="submission" date="2016-05" db="EMBL/GenBank/DDBJ databases">
        <title>Draft genome sequence of a porcine commensal Rothia nasimurium.</title>
        <authorList>
            <person name="Gaiser R.A."/>
            <person name="Van Baarlen P."/>
            <person name="Wells J.M."/>
        </authorList>
    </citation>
    <scope>NUCLEOTIDE SEQUENCE [LARGE SCALE GENOMIC DNA]</scope>
    <source>
        <strain evidence="2 3">PT-32</strain>
    </source>
</reference>
<feature type="transmembrane region" description="Helical" evidence="1">
    <location>
        <begin position="383"/>
        <end position="406"/>
    </location>
</feature>
<name>A0A1Y1RP84_9MICC</name>
<feature type="transmembrane region" description="Helical" evidence="1">
    <location>
        <begin position="316"/>
        <end position="335"/>
    </location>
</feature>
<gene>
    <name evidence="2" type="ORF">A7979_05215</name>
</gene>
<dbReference type="GO" id="GO:0015293">
    <property type="term" value="F:symporter activity"/>
    <property type="evidence" value="ECO:0007669"/>
    <property type="project" value="InterPro"/>
</dbReference>
<dbReference type="PANTHER" id="PTHR11328">
    <property type="entry name" value="MAJOR FACILITATOR SUPERFAMILY DOMAIN-CONTAINING PROTEIN"/>
    <property type="match status" value="1"/>
</dbReference>
<evidence type="ECO:0000256" key="1">
    <source>
        <dbReference type="SAM" id="Phobius"/>
    </source>
</evidence>
<dbReference type="CDD" id="cd17332">
    <property type="entry name" value="MFS_MelB_like"/>
    <property type="match status" value="1"/>
</dbReference>
<organism evidence="2 3">
    <name type="scientific">Rothia nasimurium</name>
    <dbReference type="NCBI Taxonomy" id="85336"/>
    <lineage>
        <taxon>Bacteria</taxon>
        <taxon>Bacillati</taxon>
        <taxon>Actinomycetota</taxon>
        <taxon>Actinomycetes</taxon>
        <taxon>Micrococcales</taxon>
        <taxon>Micrococcaceae</taxon>
        <taxon>Rothia</taxon>
    </lineage>
</organism>
<feature type="transmembrane region" description="Helical" evidence="1">
    <location>
        <begin position="154"/>
        <end position="173"/>
    </location>
</feature>
<keyword evidence="1" id="KW-1133">Transmembrane helix</keyword>
<keyword evidence="1" id="KW-0812">Transmembrane</keyword>
<dbReference type="Proteomes" id="UP000192359">
    <property type="component" value="Unassembled WGS sequence"/>
</dbReference>
<comment type="caution">
    <text evidence="2">The sequence shown here is derived from an EMBL/GenBank/DDBJ whole genome shotgun (WGS) entry which is preliminary data.</text>
</comment>
<feature type="transmembrane region" description="Helical" evidence="1">
    <location>
        <begin position="248"/>
        <end position="273"/>
    </location>
</feature>
<dbReference type="SUPFAM" id="SSF103473">
    <property type="entry name" value="MFS general substrate transporter"/>
    <property type="match status" value="1"/>
</dbReference>
<dbReference type="NCBIfam" id="TIGR00792">
    <property type="entry name" value="gph"/>
    <property type="match status" value="1"/>
</dbReference>
<feature type="transmembrane region" description="Helical" evidence="1">
    <location>
        <begin position="341"/>
        <end position="363"/>
    </location>
</feature>
<feature type="transmembrane region" description="Helical" evidence="1">
    <location>
        <begin position="12"/>
        <end position="35"/>
    </location>
</feature>
<feature type="transmembrane region" description="Helical" evidence="1">
    <location>
        <begin position="185"/>
        <end position="205"/>
    </location>
</feature>
<feature type="transmembrane region" description="Helical" evidence="1">
    <location>
        <begin position="47"/>
        <end position="71"/>
    </location>
</feature>
<feature type="transmembrane region" description="Helical" evidence="1">
    <location>
        <begin position="83"/>
        <end position="105"/>
    </location>
</feature>
<keyword evidence="3" id="KW-1185">Reference proteome</keyword>